<reference evidence="3" key="3">
    <citation type="submission" date="2025-09" db="UniProtKB">
        <authorList>
            <consortium name="Ensembl"/>
        </authorList>
    </citation>
    <scope>IDENTIFICATION</scope>
</reference>
<dbReference type="InterPro" id="IPR016187">
    <property type="entry name" value="CTDL_fold"/>
</dbReference>
<reference evidence="3" key="2">
    <citation type="submission" date="2025-08" db="UniProtKB">
        <authorList>
            <consortium name="Ensembl"/>
        </authorList>
    </citation>
    <scope>IDENTIFICATION</scope>
</reference>
<dbReference type="InterPro" id="IPR016186">
    <property type="entry name" value="C-type_lectin-like/link_sf"/>
</dbReference>
<protein>
    <recommendedName>
        <fullName evidence="2">C-type lectin domain-containing protein</fullName>
    </recommendedName>
</protein>
<dbReference type="SUPFAM" id="SSF56436">
    <property type="entry name" value="C-type lectin-like"/>
    <property type="match status" value="1"/>
</dbReference>
<organism evidence="3 4">
    <name type="scientific">Erpetoichthys calabaricus</name>
    <name type="common">Rope fish</name>
    <name type="synonym">Calamoichthys calabaricus</name>
    <dbReference type="NCBI Taxonomy" id="27687"/>
    <lineage>
        <taxon>Eukaryota</taxon>
        <taxon>Metazoa</taxon>
        <taxon>Chordata</taxon>
        <taxon>Craniata</taxon>
        <taxon>Vertebrata</taxon>
        <taxon>Euteleostomi</taxon>
        <taxon>Actinopterygii</taxon>
        <taxon>Polypteriformes</taxon>
        <taxon>Polypteridae</taxon>
        <taxon>Erpetoichthys</taxon>
    </lineage>
</organism>
<dbReference type="Ensembl" id="ENSECRT00000006819.1">
    <property type="protein sequence ID" value="ENSECRP00000006711.1"/>
    <property type="gene ID" value="ENSECRG00000004470.1"/>
</dbReference>
<proteinExistence type="predicted"/>
<evidence type="ECO:0000256" key="1">
    <source>
        <dbReference type="ARBA" id="ARBA00023157"/>
    </source>
</evidence>
<dbReference type="PROSITE" id="PS00615">
    <property type="entry name" value="C_TYPE_LECTIN_1"/>
    <property type="match status" value="1"/>
</dbReference>
<evidence type="ECO:0000259" key="2">
    <source>
        <dbReference type="PROSITE" id="PS50041"/>
    </source>
</evidence>
<keyword evidence="4" id="KW-1185">Reference proteome</keyword>
<dbReference type="AlphaFoldDB" id="A0A8C4RRX8"/>
<dbReference type="Pfam" id="PF00059">
    <property type="entry name" value="Lectin_C"/>
    <property type="match status" value="1"/>
</dbReference>
<sequence>MVQTASTFPHPLINDTAVRNLIFTLFSCCSPSSILVGTIRSTPIVSYTAKQFHFVPKNMTWFEAQMFCRNTYLDLVTVTHNEESTRQSLWIGLFNSPWKWSDGGNATFQNWDNDSPDNWRHDEKCAIMVSAGYWNDASCQKLNPFLCSNSKSFFLFYFTTHAG</sequence>
<dbReference type="InterPro" id="IPR018378">
    <property type="entry name" value="C-type_lectin_CS"/>
</dbReference>
<dbReference type="SMART" id="SM00034">
    <property type="entry name" value="CLECT"/>
    <property type="match status" value="1"/>
</dbReference>
<name>A0A8C4RRX8_ERPCA</name>
<evidence type="ECO:0000313" key="4">
    <source>
        <dbReference type="Proteomes" id="UP000694620"/>
    </source>
</evidence>
<dbReference type="GeneTree" id="ENSGT01150000288307"/>
<dbReference type="Proteomes" id="UP000694620">
    <property type="component" value="Chromosome 1"/>
</dbReference>
<dbReference type="PANTHER" id="PTHR45784:SF3">
    <property type="entry name" value="C-TYPE LECTIN DOMAIN FAMILY 4 MEMBER K-LIKE-RELATED"/>
    <property type="match status" value="1"/>
</dbReference>
<reference evidence="3" key="1">
    <citation type="submission" date="2021-06" db="EMBL/GenBank/DDBJ databases">
        <authorList>
            <consortium name="Wellcome Sanger Institute Data Sharing"/>
        </authorList>
    </citation>
    <scope>NUCLEOTIDE SEQUENCE [LARGE SCALE GENOMIC DNA]</scope>
</reference>
<dbReference type="Gene3D" id="3.10.100.10">
    <property type="entry name" value="Mannose-Binding Protein A, subunit A"/>
    <property type="match status" value="1"/>
</dbReference>
<dbReference type="InterPro" id="IPR001304">
    <property type="entry name" value="C-type_lectin-like"/>
</dbReference>
<dbReference type="PROSITE" id="PS50041">
    <property type="entry name" value="C_TYPE_LECTIN_2"/>
    <property type="match status" value="1"/>
</dbReference>
<feature type="domain" description="C-type lectin" evidence="2">
    <location>
        <begin position="47"/>
        <end position="148"/>
    </location>
</feature>
<accession>A0A8C4RRX8</accession>
<evidence type="ECO:0000313" key="3">
    <source>
        <dbReference type="Ensembl" id="ENSECRP00000006711.1"/>
    </source>
</evidence>
<keyword evidence="1" id="KW-1015">Disulfide bond</keyword>
<dbReference type="PANTHER" id="PTHR45784">
    <property type="entry name" value="C-TYPE LECTIN DOMAIN FAMILY 20 MEMBER A-RELATED"/>
    <property type="match status" value="1"/>
</dbReference>